<evidence type="ECO:0000313" key="3">
    <source>
        <dbReference type="Proteomes" id="UP000076661"/>
    </source>
</evidence>
<evidence type="ECO:0000313" key="2">
    <source>
        <dbReference type="EMBL" id="KZN68780.1"/>
    </source>
</evidence>
<proteinExistence type="predicted"/>
<dbReference type="EMBL" id="AUXX01000008">
    <property type="protein sequence ID" value="KZN68780.1"/>
    <property type="molecule type" value="Genomic_DNA"/>
</dbReference>
<feature type="domain" description="DUF6817" evidence="1">
    <location>
        <begin position="6"/>
        <end position="90"/>
    </location>
</feature>
<evidence type="ECO:0000259" key="1">
    <source>
        <dbReference type="Pfam" id="PF20680"/>
    </source>
</evidence>
<dbReference type="PANTHER" id="PTHR37391">
    <property type="entry name" value="E3 UBIQUITIN-PROTEIN LIGASE"/>
    <property type="match status" value="1"/>
</dbReference>
<protein>
    <recommendedName>
        <fullName evidence="1">DUF6817 domain-containing protein</fullName>
    </recommendedName>
</protein>
<organism evidence="2 3">
    <name type="scientific">Pseudoalteromonas luteoviolacea S4060-1</name>
    <dbReference type="NCBI Taxonomy" id="1365257"/>
    <lineage>
        <taxon>Bacteria</taxon>
        <taxon>Pseudomonadati</taxon>
        <taxon>Pseudomonadota</taxon>
        <taxon>Gammaproteobacteria</taxon>
        <taxon>Alteromonadales</taxon>
        <taxon>Pseudoalteromonadaceae</taxon>
        <taxon>Pseudoalteromonas</taxon>
    </lineage>
</organism>
<dbReference type="InterPro" id="IPR049202">
    <property type="entry name" value="DUF6817"/>
</dbReference>
<dbReference type="PANTHER" id="PTHR37391:SF2">
    <property type="entry name" value="E3 UBIQUITIN-PROTEIN LIGASE"/>
    <property type="match status" value="1"/>
</dbReference>
<dbReference type="Pfam" id="PF20680">
    <property type="entry name" value="DUF6817"/>
    <property type="match status" value="1"/>
</dbReference>
<accession>A0A162B9T8</accession>
<dbReference type="AlphaFoldDB" id="A0A162B9T8"/>
<dbReference type="RefSeq" id="WP_063374964.1">
    <property type="nucleotide sequence ID" value="NZ_AUXX01000008.1"/>
</dbReference>
<reference evidence="2 3" key="1">
    <citation type="submission" date="2013-07" db="EMBL/GenBank/DDBJ databases">
        <title>Comparative Genomic and Metabolomic Analysis of Twelve Strains of Pseudoalteromonas luteoviolacea.</title>
        <authorList>
            <person name="Vynne N.G."/>
            <person name="Mansson M."/>
            <person name="Gram L."/>
        </authorList>
    </citation>
    <scope>NUCLEOTIDE SEQUENCE [LARGE SCALE GENOMIC DNA]</scope>
    <source>
        <strain evidence="2 3">S4060-1</strain>
    </source>
</reference>
<gene>
    <name evidence="2" type="ORF">N478_14045</name>
</gene>
<comment type="caution">
    <text evidence="2">The sequence shown here is derived from an EMBL/GenBank/DDBJ whole genome shotgun (WGS) entry which is preliminary data.</text>
</comment>
<dbReference type="Proteomes" id="UP000076661">
    <property type="component" value="Unassembled WGS sequence"/>
</dbReference>
<name>A0A162B9T8_9GAMM</name>
<dbReference type="PATRIC" id="fig|1365257.3.peg.1211"/>
<sequence>MDKFKVLQELGAGDFQHLDGTLQSHLQGTERILKEWGSSELLQIAGLFHAAYGTDGFDQSMVSLAQRNRIAQLIGKEEEALVYLYCACDRDFVFPQFGSDKPIQFRNRFTEQEFLLNEADTLLLCELTAANELELVCRYAGFKARHGVGLLDLFKRMDPYLSDNAHTAYTTILADLDTPESTPCLEV</sequence>